<evidence type="ECO:0000256" key="1">
    <source>
        <dbReference type="SAM" id="Phobius"/>
    </source>
</evidence>
<keyword evidence="3" id="KW-1185">Reference proteome</keyword>
<dbReference type="Proteomes" id="UP001271769">
    <property type="component" value="Unassembled WGS sequence"/>
</dbReference>
<comment type="caution">
    <text evidence="2">The sequence shown here is derived from an EMBL/GenBank/DDBJ whole genome shotgun (WGS) entry which is preliminary data.</text>
</comment>
<organism evidence="2 3">
    <name type="scientific">Dongia rigui</name>
    <dbReference type="NCBI Taxonomy" id="940149"/>
    <lineage>
        <taxon>Bacteria</taxon>
        <taxon>Pseudomonadati</taxon>
        <taxon>Pseudomonadota</taxon>
        <taxon>Alphaproteobacteria</taxon>
        <taxon>Rhodospirillales</taxon>
        <taxon>Dongiaceae</taxon>
        <taxon>Dongia</taxon>
    </lineage>
</organism>
<keyword evidence="1" id="KW-0812">Transmembrane</keyword>
<gene>
    <name evidence="2" type="ORF">SMD31_14910</name>
</gene>
<feature type="transmembrane region" description="Helical" evidence="1">
    <location>
        <begin position="21"/>
        <end position="38"/>
    </location>
</feature>
<evidence type="ECO:0000313" key="3">
    <source>
        <dbReference type="Proteomes" id="UP001271769"/>
    </source>
</evidence>
<accession>A0ABU5E204</accession>
<dbReference type="EMBL" id="JAXCLX010000002">
    <property type="protein sequence ID" value="MDY0873230.1"/>
    <property type="molecule type" value="Genomic_DNA"/>
</dbReference>
<reference evidence="2 3" key="1">
    <citation type="journal article" date="2013" name="Antonie Van Leeuwenhoek">
        <title>Dongia rigui sp. nov., isolated from freshwater of a large wetland in Korea.</title>
        <authorList>
            <person name="Baik K.S."/>
            <person name="Hwang Y.M."/>
            <person name="Choi J.S."/>
            <person name="Kwon J."/>
            <person name="Seong C.N."/>
        </authorList>
    </citation>
    <scope>NUCLEOTIDE SEQUENCE [LARGE SCALE GENOMIC DNA]</scope>
    <source>
        <strain evidence="2 3">04SU4-P</strain>
    </source>
</reference>
<name>A0ABU5E204_9PROT</name>
<keyword evidence="1" id="KW-0472">Membrane</keyword>
<keyword evidence="1" id="KW-1133">Transmembrane helix</keyword>
<dbReference type="RefSeq" id="WP_320501691.1">
    <property type="nucleotide sequence ID" value="NZ_JAXCLX010000002.1"/>
</dbReference>
<evidence type="ECO:0000313" key="2">
    <source>
        <dbReference type="EMBL" id="MDY0873230.1"/>
    </source>
</evidence>
<protein>
    <submittedName>
        <fullName evidence="2">Uncharacterized protein</fullName>
    </submittedName>
</protein>
<proteinExistence type="predicted"/>
<sequence length="64" mass="7411">MTKIQQRRWPRWARRGLMENVAIALILIGVVMLVQPFSITLYGWSFITVLTGVVMFTIVSKFPE</sequence>
<feature type="transmembrane region" description="Helical" evidence="1">
    <location>
        <begin position="44"/>
        <end position="62"/>
    </location>
</feature>